<feature type="transmembrane region" description="Helical" evidence="2">
    <location>
        <begin position="84"/>
        <end position="101"/>
    </location>
</feature>
<dbReference type="KEGG" id="palr:HGI30_07135"/>
<keyword evidence="2" id="KW-1133">Transmembrane helix</keyword>
<keyword evidence="5" id="KW-1185">Reference proteome</keyword>
<evidence type="ECO:0000256" key="1">
    <source>
        <dbReference type="SAM" id="MobiDB-lite"/>
    </source>
</evidence>
<feature type="transmembrane region" description="Helical" evidence="2">
    <location>
        <begin position="60"/>
        <end position="77"/>
    </location>
</feature>
<evidence type="ECO:0000313" key="4">
    <source>
        <dbReference type="EMBL" id="QJC51340.1"/>
    </source>
</evidence>
<feature type="transmembrane region" description="Helical" evidence="2">
    <location>
        <begin position="133"/>
        <end position="153"/>
    </location>
</feature>
<dbReference type="EMBL" id="CP051428">
    <property type="protein sequence ID" value="QJC51340.1"/>
    <property type="molecule type" value="Genomic_DNA"/>
</dbReference>
<dbReference type="Proteomes" id="UP000502136">
    <property type="component" value="Chromosome"/>
</dbReference>
<dbReference type="InterPro" id="IPR058581">
    <property type="entry name" value="TM_HPP"/>
</dbReference>
<organism evidence="4 5">
    <name type="scientific">Paenibacillus albicereus</name>
    <dbReference type="NCBI Taxonomy" id="2726185"/>
    <lineage>
        <taxon>Bacteria</taxon>
        <taxon>Bacillati</taxon>
        <taxon>Bacillota</taxon>
        <taxon>Bacilli</taxon>
        <taxon>Bacillales</taxon>
        <taxon>Paenibacillaceae</taxon>
        <taxon>Paenibacillus</taxon>
    </lineage>
</organism>
<name>A0A6H2GV99_9BACL</name>
<sequence>MDEHEKGPRPIGTATPGHAAVTQGFSPEPEAAAAAPHWRRYVAKMAGGGTNPLRNSPRQALLGAAGGFAAVLALALLTRWTSKPWLMAPLGASCVLAFYAWDAPLSQPRSIVGGHLISSASALLWLKLAGSGPWQMAAAVATAMFLMVLTKTLHPPAGADPLLILAAQPDWSFLLQPVLSGSLLIVLVALLYNNALPGRRYPTYWR</sequence>
<feature type="region of interest" description="Disordered" evidence="1">
    <location>
        <begin position="1"/>
        <end position="24"/>
    </location>
</feature>
<dbReference type="RefSeq" id="WP_168906991.1">
    <property type="nucleotide sequence ID" value="NZ_CP051428.1"/>
</dbReference>
<dbReference type="PANTHER" id="PTHR33741:SF5">
    <property type="entry name" value="TRANSMEMBRANE PROTEIN DDB_G0269096-RELATED"/>
    <property type="match status" value="1"/>
</dbReference>
<evidence type="ECO:0000313" key="5">
    <source>
        <dbReference type="Proteomes" id="UP000502136"/>
    </source>
</evidence>
<accession>A0A6H2GV99</accession>
<dbReference type="AlphaFoldDB" id="A0A6H2GV99"/>
<feature type="transmembrane region" description="Helical" evidence="2">
    <location>
        <begin position="173"/>
        <end position="192"/>
    </location>
</feature>
<evidence type="ECO:0000256" key="2">
    <source>
        <dbReference type="SAM" id="Phobius"/>
    </source>
</evidence>
<gene>
    <name evidence="4" type="ORF">HGI30_07135</name>
</gene>
<dbReference type="InterPro" id="IPR007065">
    <property type="entry name" value="HPP"/>
</dbReference>
<evidence type="ECO:0000259" key="3">
    <source>
        <dbReference type="Pfam" id="PF04982"/>
    </source>
</evidence>
<keyword evidence="2" id="KW-0472">Membrane</keyword>
<reference evidence="4 5" key="1">
    <citation type="submission" date="2020-04" db="EMBL/GenBank/DDBJ databases">
        <title>Novel Paenibacillus strain UniB2 isolated from commercial digestive syrup.</title>
        <authorList>
            <person name="Thorat V."/>
            <person name="Kirdat K."/>
            <person name="Tiwarekar B."/>
            <person name="Yadav A."/>
        </authorList>
    </citation>
    <scope>NUCLEOTIDE SEQUENCE [LARGE SCALE GENOMIC DNA]</scope>
    <source>
        <strain evidence="4 5">UniB2</strain>
    </source>
</reference>
<feature type="transmembrane region" description="Helical" evidence="2">
    <location>
        <begin position="107"/>
        <end position="126"/>
    </location>
</feature>
<dbReference type="PANTHER" id="PTHR33741">
    <property type="entry name" value="TRANSMEMBRANE PROTEIN DDB_G0269096-RELATED"/>
    <property type="match status" value="1"/>
</dbReference>
<keyword evidence="2" id="KW-0812">Transmembrane</keyword>
<dbReference type="Pfam" id="PF04982">
    <property type="entry name" value="TM_HPP"/>
    <property type="match status" value="1"/>
</dbReference>
<protein>
    <submittedName>
        <fullName evidence="4">HPP family protein</fullName>
    </submittedName>
</protein>
<feature type="domain" description="HPP transmembrane region" evidence="3">
    <location>
        <begin position="54"/>
        <end position="202"/>
    </location>
</feature>
<proteinExistence type="predicted"/>